<feature type="region of interest" description="Disordered" evidence="1">
    <location>
        <begin position="233"/>
        <end position="323"/>
    </location>
</feature>
<proteinExistence type="predicted"/>
<dbReference type="Proteomes" id="UP001447188">
    <property type="component" value="Unassembled WGS sequence"/>
</dbReference>
<feature type="compositionally biased region" description="Pro residues" evidence="1">
    <location>
        <begin position="246"/>
        <end position="259"/>
    </location>
</feature>
<feature type="compositionally biased region" description="Low complexity" evidence="1">
    <location>
        <begin position="233"/>
        <end position="245"/>
    </location>
</feature>
<accession>A0ABR3G6U5</accession>
<feature type="compositionally biased region" description="Polar residues" evidence="1">
    <location>
        <begin position="263"/>
        <end position="279"/>
    </location>
</feature>
<protein>
    <submittedName>
        <fullName evidence="2">Nuclear polyadenylated RNA-binding protein 3</fullName>
    </submittedName>
</protein>
<sequence length="389" mass="41101">MSENQSSPPAPDPSAFTIEYLPDADALVESIEEIEMLSPVSPHPVHVAEHSDIPVLKNQKDPVFNSTDTLASHPALNGLSLGGFPYSLESSPSWMEQQPQSQHLSMSSVSATDNTNDSIPSSSSSSSSSLTVDALQNAPSSAIATFGNGNVPDTSGTNGVMMNTSLVTTDSTSASPPKTHSYSLSSNLPNNVDLQALLTKLSPSVHQQTVSSQIAQVSSAAITAATVTAPVSAHASSHSQTRAPSLPQPPMQAPVPSQPPAQNHQTTHPLPQPPATSAVNGAPGHTGHPAGYPASLPPPPNFNQHRQQAPASPTGTEDNEEDNRPFTIEEEEAYERFLSDERDYVTQGQWDRFPAGSRLFIGAHPQFMHIPLHSAIPIDSTSHILTLNP</sequence>
<name>A0ABR3G6U5_9PEZI</name>
<feature type="compositionally biased region" description="Polar residues" evidence="1">
    <location>
        <begin position="137"/>
        <end position="162"/>
    </location>
</feature>
<evidence type="ECO:0000313" key="2">
    <source>
        <dbReference type="EMBL" id="KAL0631301.1"/>
    </source>
</evidence>
<evidence type="ECO:0000313" key="3">
    <source>
        <dbReference type="Proteomes" id="UP001447188"/>
    </source>
</evidence>
<evidence type="ECO:0000256" key="1">
    <source>
        <dbReference type="SAM" id="MobiDB-lite"/>
    </source>
</evidence>
<comment type="caution">
    <text evidence="2">The sequence shown here is derived from an EMBL/GenBank/DDBJ whole genome shotgun (WGS) entry which is preliminary data.</text>
</comment>
<keyword evidence="3" id="KW-1185">Reference proteome</keyword>
<feature type="compositionally biased region" description="Polar residues" evidence="1">
    <location>
        <begin position="90"/>
        <end position="120"/>
    </location>
</feature>
<feature type="region of interest" description="Disordered" evidence="1">
    <location>
        <begin position="90"/>
        <end position="162"/>
    </location>
</feature>
<dbReference type="EMBL" id="JBBBZM010000268">
    <property type="protein sequence ID" value="KAL0631301.1"/>
    <property type="molecule type" value="Genomic_DNA"/>
</dbReference>
<organism evidence="2 3">
    <name type="scientific">Discina gigas</name>
    <dbReference type="NCBI Taxonomy" id="1032678"/>
    <lineage>
        <taxon>Eukaryota</taxon>
        <taxon>Fungi</taxon>
        <taxon>Dikarya</taxon>
        <taxon>Ascomycota</taxon>
        <taxon>Pezizomycotina</taxon>
        <taxon>Pezizomycetes</taxon>
        <taxon>Pezizales</taxon>
        <taxon>Discinaceae</taxon>
        <taxon>Discina</taxon>
    </lineage>
</organism>
<reference evidence="2 3" key="1">
    <citation type="submission" date="2024-02" db="EMBL/GenBank/DDBJ databases">
        <title>Discinaceae phylogenomics.</title>
        <authorList>
            <person name="Dirks A.C."/>
            <person name="James T.Y."/>
        </authorList>
    </citation>
    <scope>NUCLEOTIDE SEQUENCE [LARGE SCALE GENOMIC DNA]</scope>
    <source>
        <strain evidence="2 3">ACD0624</strain>
    </source>
</reference>
<gene>
    <name evidence="2" type="primary">NAB3_1</name>
    <name evidence="2" type="ORF">Q9L58_009832</name>
</gene>
<feature type="compositionally biased region" description="Polar residues" evidence="1">
    <location>
        <begin position="302"/>
        <end position="316"/>
    </location>
</feature>